<dbReference type="InterPro" id="IPR023214">
    <property type="entry name" value="HAD_sf"/>
</dbReference>
<dbReference type="EC" id="3.1.3.18" evidence="4"/>
<evidence type="ECO:0000313" key="5">
    <source>
        <dbReference type="EMBL" id="PJJ79158.1"/>
    </source>
</evidence>
<dbReference type="SUPFAM" id="SSF56784">
    <property type="entry name" value="HAD-like"/>
    <property type="match status" value="1"/>
</dbReference>
<dbReference type="Gene3D" id="1.10.150.520">
    <property type="match status" value="1"/>
</dbReference>
<accession>A0A2H9VLD5</accession>
<evidence type="ECO:0000313" key="6">
    <source>
        <dbReference type="Proteomes" id="UP000242687"/>
    </source>
</evidence>
<dbReference type="RefSeq" id="WP_100341520.1">
    <property type="nucleotide sequence ID" value="NZ_PGFJ01000002.1"/>
</dbReference>
<proteinExistence type="inferred from homology"/>
<gene>
    <name evidence="5" type="ORF">CLV57_2283</name>
</gene>
<dbReference type="GO" id="GO:0008967">
    <property type="term" value="F:phosphoglycolate phosphatase activity"/>
    <property type="evidence" value="ECO:0007669"/>
    <property type="project" value="UniProtKB-EC"/>
</dbReference>
<dbReference type="InterPro" id="IPR041492">
    <property type="entry name" value="HAD_2"/>
</dbReference>
<dbReference type="PANTHER" id="PTHR43434">
    <property type="entry name" value="PHOSPHOGLYCOLATE PHOSPHATASE"/>
    <property type="match status" value="1"/>
</dbReference>
<dbReference type="Proteomes" id="UP000242687">
    <property type="component" value="Unassembled WGS sequence"/>
</dbReference>
<keyword evidence="5" id="KW-0378">Hydrolase</keyword>
<dbReference type="Pfam" id="PF13419">
    <property type="entry name" value="HAD_2"/>
    <property type="match status" value="1"/>
</dbReference>
<dbReference type="EMBL" id="PGFJ01000002">
    <property type="protein sequence ID" value="PJJ79158.1"/>
    <property type="molecule type" value="Genomic_DNA"/>
</dbReference>
<dbReference type="OrthoDB" id="791795at2"/>
<dbReference type="Gene3D" id="3.40.50.1000">
    <property type="entry name" value="HAD superfamily/HAD-like"/>
    <property type="match status" value="1"/>
</dbReference>
<dbReference type="AlphaFoldDB" id="A0A2H9VLD5"/>
<dbReference type="GO" id="GO:0006281">
    <property type="term" value="P:DNA repair"/>
    <property type="evidence" value="ECO:0007669"/>
    <property type="project" value="TreeGrafter"/>
</dbReference>
<evidence type="ECO:0000256" key="4">
    <source>
        <dbReference type="ARBA" id="ARBA00013078"/>
    </source>
</evidence>
<comment type="catalytic activity">
    <reaction evidence="1">
        <text>2-phosphoglycolate + H2O = glycolate + phosphate</text>
        <dbReference type="Rhea" id="RHEA:14369"/>
        <dbReference type="ChEBI" id="CHEBI:15377"/>
        <dbReference type="ChEBI" id="CHEBI:29805"/>
        <dbReference type="ChEBI" id="CHEBI:43474"/>
        <dbReference type="ChEBI" id="CHEBI:58033"/>
        <dbReference type="EC" id="3.1.3.18"/>
    </reaction>
</comment>
<comment type="similarity">
    <text evidence="3">Belongs to the HAD-like hydrolase superfamily. CbbY/CbbZ/Gph/YieH family.</text>
</comment>
<dbReference type="InterPro" id="IPR036412">
    <property type="entry name" value="HAD-like_sf"/>
</dbReference>
<evidence type="ECO:0000256" key="3">
    <source>
        <dbReference type="ARBA" id="ARBA00006171"/>
    </source>
</evidence>
<name>A0A2H9VLD5_9SPHI</name>
<protein>
    <recommendedName>
        <fullName evidence="4">phosphoglycolate phosphatase</fullName>
        <ecNumber evidence="4">3.1.3.18</ecNumber>
    </recommendedName>
</protein>
<sequence length="205" mass="24011">MIYTDIDKQKSAFIFELDNVIYPEKDYLFQVYYLFASAIEYTDLIDAKAATDLMVNTYLTEGAALVFERVKEKLGVQEKYRKNFDDLLLTVKLPLKLLIYKKVLELMQEIVIDRKKIFIVTDGNPQQQLNKIRQTEWNGLEQYLTCYFTQESRPKPDTDVIELLLKDHNLQRREILMIGNSVKDELCAQNAGIDYYDVSAILELN</sequence>
<dbReference type="PANTHER" id="PTHR43434:SF1">
    <property type="entry name" value="PHOSPHOGLYCOLATE PHOSPHATASE"/>
    <property type="match status" value="1"/>
</dbReference>
<comment type="pathway">
    <text evidence="2">Organic acid metabolism; glycolate biosynthesis; glycolate from 2-phosphoglycolate: step 1/1.</text>
</comment>
<evidence type="ECO:0000256" key="1">
    <source>
        <dbReference type="ARBA" id="ARBA00000830"/>
    </source>
</evidence>
<comment type="caution">
    <text evidence="5">The sequence shown here is derived from an EMBL/GenBank/DDBJ whole genome shotgun (WGS) entry which is preliminary data.</text>
</comment>
<keyword evidence="6" id="KW-1185">Reference proteome</keyword>
<reference evidence="5 6" key="1">
    <citation type="submission" date="2017-11" db="EMBL/GenBank/DDBJ databases">
        <title>Genomic Encyclopedia of Archaeal and Bacterial Type Strains, Phase II (KMG-II): From Individual Species to Whole Genera.</title>
        <authorList>
            <person name="Goeker M."/>
        </authorList>
    </citation>
    <scope>NUCLEOTIDE SEQUENCE [LARGE SCALE GENOMIC DNA]</scope>
    <source>
        <strain evidence="5 6">DSM 28175</strain>
    </source>
</reference>
<dbReference type="InterPro" id="IPR050155">
    <property type="entry name" value="HAD-like_hydrolase_sf"/>
</dbReference>
<organism evidence="5 6">
    <name type="scientific">Mucilaginibacter auburnensis</name>
    <dbReference type="NCBI Taxonomy" id="1457233"/>
    <lineage>
        <taxon>Bacteria</taxon>
        <taxon>Pseudomonadati</taxon>
        <taxon>Bacteroidota</taxon>
        <taxon>Sphingobacteriia</taxon>
        <taxon>Sphingobacteriales</taxon>
        <taxon>Sphingobacteriaceae</taxon>
        <taxon>Mucilaginibacter</taxon>
    </lineage>
</organism>
<evidence type="ECO:0000256" key="2">
    <source>
        <dbReference type="ARBA" id="ARBA00004818"/>
    </source>
</evidence>